<keyword evidence="2" id="KW-1185">Reference proteome</keyword>
<organism evidence="1 2">
    <name type="scientific">Bagarius yarrelli</name>
    <name type="common">Goonch</name>
    <name type="synonym">Bagrus yarrelli</name>
    <dbReference type="NCBI Taxonomy" id="175774"/>
    <lineage>
        <taxon>Eukaryota</taxon>
        <taxon>Metazoa</taxon>
        <taxon>Chordata</taxon>
        <taxon>Craniata</taxon>
        <taxon>Vertebrata</taxon>
        <taxon>Euteleostomi</taxon>
        <taxon>Actinopterygii</taxon>
        <taxon>Neopterygii</taxon>
        <taxon>Teleostei</taxon>
        <taxon>Ostariophysi</taxon>
        <taxon>Siluriformes</taxon>
        <taxon>Sisoridae</taxon>
        <taxon>Sisorinae</taxon>
        <taxon>Bagarius</taxon>
    </lineage>
</organism>
<gene>
    <name evidence="1" type="ORF">Baya_14348</name>
</gene>
<evidence type="ECO:0000313" key="2">
    <source>
        <dbReference type="Proteomes" id="UP000319801"/>
    </source>
</evidence>
<proteinExistence type="predicted"/>
<protein>
    <submittedName>
        <fullName evidence="1">Uncharacterized protein</fullName>
    </submittedName>
</protein>
<evidence type="ECO:0000313" key="1">
    <source>
        <dbReference type="EMBL" id="TTA69421.1"/>
    </source>
</evidence>
<name>A0A556V9A0_BAGYA</name>
<accession>A0A556V9A0</accession>
<dbReference type="EMBL" id="VCAZ01000163">
    <property type="protein sequence ID" value="TTA69421.1"/>
    <property type="molecule type" value="Genomic_DNA"/>
</dbReference>
<sequence length="195" mass="21692">MEELQRLESHLEECYTVNTALLPEFCPRLVSFVDASPDRSAASEFLIKQPVAMHGPTNLKYQIQSTPAVNLQHVGSTGLLHCRSMEVGWKIVKHLWEPLNCTVTTEKSFDPGICLETMSMSMGLGQKIRKSLWKPLICTSVMDQKLKSHAHQFSTTTWQSFVPEIPVDINLVTVPMSNKPQTSAVHAACEGIAVT</sequence>
<dbReference type="AlphaFoldDB" id="A0A556V9A0"/>
<reference evidence="1 2" key="1">
    <citation type="journal article" date="2019" name="Genome Biol. Evol.">
        <title>Whole-Genome Sequencing of the Giant Devil Catfish, Bagarius yarrelli.</title>
        <authorList>
            <person name="Jiang W."/>
            <person name="Lv Y."/>
            <person name="Cheng L."/>
            <person name="Yang K."/>
            <person name="Chao B."/>
            <person name="Wang X."/>
            <person name="Li Y."/>
            <person name="Pan X."/>
            <person name="You X."/>
            <person name="Zhang Y."/>
            <person name="Yang J."/>
            <person name="Li J."/>
            <person name="Zhang X."/>
            <person name="Liu S."/>
            <person name="Sun C."/>
            <person name="Yang J."/>
            <person name="Shi Q."/>
        </authorList>
    </citation>
    <scope>NUCLEOTIDE SEQUENCE [LARGE SCALE GENOMIC DNA]</scope>
    <source>
        <strain evidence="1">JWS20170419001</strain>
        <tissue evidence="1">Muscle</tissue>
    </source>
</reference>
<comment type="caution">
    <text evidence="1">The sequence shown here is derived from an EMBL/GenBank/DDBJ whole genome shotgun (WGS) entry which is preliminary data.</text>
</comment>
<dbReference type="Proteomes" id="UP000319801">
    <property type="component" value="Unassembled WGS sequence"/>
</dbReference>